<keyword evidence="2" id="KW-0472">Membrane</keyword>
<feature type="compositionally biased region" description="Polar residues" evidence="1">
    <location>
        <begin position="153"/>
        <end position="249"/>
    </location>
</feature>
<evidence type="ECO:0000256" key="1">
    <source>
        <dbReference type="SAM" id="MobiDB-lite"/>
    </source>
</evidence>
<keyword evidence="2" id="KW-1133">Transmembrane helix</keyword>
<feature type="region of interest" description="Disordered" evidence="1">
    <location>
        <begin position="140"/>
        <end position="278"/>
    </location>
</feature>
<accession>A0AA35W7D6</accession>
<feature type="transmembrane region" description="Helical" evidence="2">
    <location>
        <begin position="429"/>
        <end position="457"/>
    </location>
</feature>
<feature type="compositionally biased region" description="Low complexity" evidence="1">
    <location>
        <begin position="252"/>
        <end position="269"/>
    </location>
</feature>
<evidence type="ECO:0000313" key="4">
    <source>
        <dbReference type="Proteomes" id="UP001174909"/>
    </source>
</evidence>
<reference evidence="3" key="1">
    <citation type="submission" date="2023-03" db="EMBL/GenBank/DDBJ databases">
        <authorList>
            <person name="Steffen K."/>
            <person name="Cardenas P."/>
        </authorList>
    </citation>
    <scope>NUCLEOTIDE SEQUENCE</scope>
</reference>
<dbReference type="AlphaFoldDB" id="A0AA35W7D6"/>
<keyword evidence="4" id="KW-1185">Reference proteome</keyword>
<gene>
    <name evidence="3" type="ORF">GBAR_LOCUS7116</name>
</gene>
<dbReference type="Proteomes" id="UP001174909">
    <property type="component" value="Unassembled WGS sequence"/>
</dbReference>
<dbReference type="EMBL" id="CASHTH010001072">
    <property type="protein sequence ID" value="CAI8010898.1"/>
    <property type="molecule type" value="Genomic_DNA"/>
</dbReference>
<proteinExistence type="predicted"/>
<keyword evidence="2" id="KW-0812">Transmembrane</keyword>
<name>A0AA35W7D6_GEOBA</name>
<feature type="region of interest" description="Disordered" evidence="1">
    <location>
        <begin position="510"/>
        <end position="541"/>
    </location>
</feature>
<comment type="caution">
    <text evidence="3">The sequence shown here is derived from an EMBL/GenBank/DDBJ whole genome shotgun (WGS) entry which is preliminary data.</text>
</comment>
<protein>
    <submittedName>
        <fullName evidence="3">Paternally-expressed gene 3 protein</fullName>
    </submittedName>
</protein>
<evidence type="ECO:0000313" key="3">
    <source>
        <dbReference type="EMBL" id="CAI8010898.1"/>
    </source>
</evidence>
<feature type="compositionally biased region" description="Basic and acidic residues" evidence="1">
    <location>
        <begin position="512"/>
        <end position="541"/>
    </location>
</feature>
<evidence type="ECO:0000256" key="2">
    <source>
        <dbReference type="SAM" id="Phobius"/>
    </source>
</evidence>
<sequence>MGLCLASDDSGICEVQELVTDCIILATGETCSLPRFAEVCGNCFSILNLCVLEPSISLSFSQSQTVPTISSAGLPLTGSSLLSPTASTDLLSMETMGTVLGTSSAFQATSSLLAISSPMSALLTTLSPVLVVPTSSLVSAAPSSSTTSPVQAEPTSSPVQTEPTSSPVQIEQTSSPVQTEPASSPVQIEPTSSPVQAEPTSSPVQTEPTSSPVQIEQTSSPVQTEPASSPVQIEPTSSPVQAEPTSSPVQAEPIPSSSSSESTVIPSPTASTSTFPEGTAVDVSNLSKEQAENTVSLEIQGITVAVFLEKEQLFRRSIADALNKGIDLTQKKRQKEEFTADDITYVGQPVATDGGGVVVAFFTEYPDGQRVVDGSDLAKVLDDNSDDISDAAGGKVRGIKKGVPEALRPDGDGTDSTGSSGDGGGLSGAAVAAIVVVVLIVAVLVAMAVAGAVLVWFRKNRQSFMIVTGGSATSDPSGDGGRGGKSGRVFPMRAGSDTYVPVPATAMAANRGEVDDQARGKCEDEATERDPLEEGLKITHL</sequence>
<feature type="region of interest" description="Disordered" evidence="1">
    <location>
        <begin position="399"/>
        <end position="423"/>
    </location>
</feature>
<organism evidence="3 4">
    <name type="scientific">Geodia barretti</name>
    <name type="common">Barrett's horny sponge</name>
    <dbReference type="NCBI Taxonomy" id="519541"/>
    <lineage>
        <taxon>Eukaryota</taxon>
        <taxon>Metazoa</taxon>
        <taxon>Porifera</taxon>
        <taxon>Demospongiae</taxon>
        <taxon>Heteroscleromorpha</taxon>
        <taxon>Tetractinellida</taxon>
        <taxon>Astrophorina</taxon>
        <taxon>Geodiidae</taxon>
        <taxon>Geodia</taxon>
    </lineage>
</organism>
<feature type="compositionally biased region" description="Low complexity" evidence="1">
    <location>
        <begin position="140"/>
        <end position="150"/>
    </location>
</feature>